<dbReference type="PANTHER" id="PTHR33653">
    <property type="entry name" value="RIBONUCLEASE VAPC2"/>
    <property type="match status" value="1"/>
</dbReference>
<dbReference type="EMBL" id="QJTC01000003">
    <property type="protein sequence ID" value="PYE79246.1"/>
    <property type="molecule type" value="Genomic_DNA"/>
</dbReference>
<name>A0A318SJS4_9BURK</name>
<dbReference type="InterPro" id="IPR002716">
    <property type="entry name" value="PIN_dom"/>
</dbReference>
<keyword evidence="5" id="KW-0378">Hydrolase</keyword>
<dbReference type="AlphaFoldDB" id="A0A318SJS4"/>
<evidence type="ECO:0000256" key="5">
    <source>
        <dbReference type="ARBA" id="ARBA00022801"/>
    </source>
</evidence>
<dbReference type="GO" id="GO:0004518">
    <property type="term" value="F:nuclease activity"/>
    <property type="evidence" value="ECO:0007669"/>
    <property type="project" value="UniProtKB-KW"/>
</dbReference>
<gene>
    <name evidence="9" type="ORF">DFQ15_103234</name>
</gene>
<keyword evidence="4" id="KW-0479">Metal-binding</keyword>
<keyword evidence="10" id="KW-1185">Reference proteome</keyword>
<dbReference type="OrthoDB" id="9800524at2"/>
<comment type="cofactor">
    <cofactor evidence="1">
        <name>Mg(2+)</name>
        <dbReference type="ChEBI" id="CHEBI:18420"/>
    </cofactor>
</comment>
<dbReference type="RefSeq" id="WP_110464733.1">
    <property type="nucleotide sequence ID" value="NZ_JAMOFZ010000003.1"/>
</dbReference>
<organism evidence="9 10">
    <name type="scientific">Xylophilus ampelinus</name>
    <dbReference type="NCBI Taxonomy" id="54067"/>
    <lineage>
        <taxon>Bacteria</taxon>
        <taxon>Pseudomonadati</taxon>
        <taxon>Pseudomonadota</taxon>
        <taxon>Betaproteobacteria</taxon>
        <taxon>Burkholderiales</taxon>
        <taxon>Xylophilus</taxon>
    </lineage>
</organism>
<dbReference type="InterPro" id="IPR050556">
    <property type="entry name" value="Type_II_TA_system_RNase"/>
</dbReference>
<comment type="caution">
    <text evidence="9">The sequence shown here is derived from an EMBL/GenBank/DDBJ whole genome shotgun (WGS) entry which is preliminary data.</text>
</comment>
<comment type="similarity">
    <text evidence="7">Belongs to the PINc/VapC protein family.</text>
</comment>
<dbReference type="InterPro" id="IPR029060">
    <property type="entry name" value="PIN-like_dom_sf"/>
</dbReference>
<protein>
    <recommendedName>
        <fullName evidence="8">PIN domain-containing protein</fullName>
    </recommendedName>
</protein>
<keyword evidence="6" id="KW-0460">Magnesium</keyword>
<dbReference type="PANTHER" id="PTHR33653:SF1">
    <property type="entry name" value="RIBONUCLEASE VAPC2"/>
    <property type="match status" value="1"/>
</dbReference>
<reference evidence="9 10" key="1">
    <citation type="submission" date="2018-06" db="EMBL/GenBank/DDBJ databases">
        <title>Genomic Encyclopedia of Type Strains, Phase III (KMG-III): the genomes of soil and plant-associated and newly described type strains.</title>
        <authorList>
            <person name="Whitman W."/>
        </authorList>
    </citation>
    <scope>NUCLEOTIDE SEQUENCE [LARGE SCALE GENOMIC DNA]</scope>
    <source>
        <strain evidence="9 10">CECT 7646</strain>
    </source>
</reference>
<evidence type="ECO:0000313" key="9">
    <source>
        <dbReference type="EMBL" id="PYE79246.1"/>
    </source>
</evidence>
<feature type="domain" description="PIN" evidence="8">
    <location>
        <begin position="3"/>
        <end position="118"/>
    </location>
</feature>
<evidence type="ECO:0000256" key="3">
    <source>
        <dbReference type="ARBA" id="ARBA00022722"/>
    </source>
</evidence>
<dbReference type="Gene3D" id="3.40.50.1010">
    <property type="entry name" value="5'-nuclease"/>
    <property type="match status" value="1"/>
</dbReference>
<accession>A0A318SJS4</accession>
<sequence>MTLVDANVLIDLIEGTSDWYGWSEEHLLQAASAGPLFINAIVYAEIARDFESQADLASFLQELRIGIDPIDPDTAFQAAHAHARYRIAGGQRAATLPDFFIGAHANVRGWALLTRDSKRIQTYFPDVALICPLA</sequence>
<evidence type="ECO:0000256" key="4">
    <source>
        <dbReference type="ARBA" id="ARBA00022723"/>
    </source>
</evidence>
<dbReference type="GO" id="GO:0016787">
    <property type="term" value="F:hydrolase activity"/>
    <property type="evidence" value="ECO:0007669"/>
    <property type="project" value="UniProtKB-KW"/>
</dbReference>
<evidence type="ECO:0000259" key="8">
    <source>
        <dbReference type="Pfam" id="PF01850"/>
    </source>
</evidence>
<dbReference type="GO" id="GO:0046872">
    <property type="term" value="F:metal ion binding"/>
    <property type="evidence" value="ECO:0007669"/>
    <property type="project" value="UniProtKB-KW"/>
</dbReference>
<dbReference type="Pfam" id="PF01850">
    <property type="entry name" value="PIN"/>
    <property type="match status" value="1"/>
</dbReference>
<evidence type="ECO:0000256" key="1">
    <source>
        <dbReference type="ARBA" id="ARBA00001946"/>
    </source>
</evidence>
<evidence type="ECO:0000313" key="10">
    <source>
        <dbReference type="Proteomes" id="UP000247540"/>
    </source>
</evidence>
<evidence type="ECO:0000256" key="6">
    <source>
        <dbReference type="ARBA" id="ARBA00022842"/>
    </source>
</evidence>
<evidence type="ECO:0000256" key="7">
    <source>
        <dbReference type="ARBA" id="ARBA00038093"/>
    </source>
</evidence>
<dbReference type="SUPFAM" id="SSF88723">
    <property type="entry name" value="PIN domain-like"/>
    <property type="match status" value="1"/>
</dbReference>
<proteinExistence type="inferred from homology"/>
<dbReference type="Proteomes" id="UP000247540">
    <property type="component" value="Unassembled WGS sequence"/>
</dbReference>
<keyword evidence="2" id="KW-1277">Toxin-antitoxin system</keyword>
<keyword evidence="3" id="KW-0540">Nuclease</keyword>
<evidence type="ECO:0000256" key="2">
    <source>
        <dbReference type="ARBA" id="ARBA00022649"/>
    </source>
</evidence>